<evidence type="ECO:0000256" key="5">
    <source>
        <dbReference type="ARBA" id="ARBA00023163"/>
    </source>
</evidence>
<evidence type="ECO:0000313" key="9">
    <source>
        <dbReference type="EMBL" id="KRT95826.1"/>
    </source>
</evidence>
<dbReference type="SUPFAM" id="SSF52794">
    <property type="entry name" value="PTS system IIB component-like"/>
    <property type="match status" value="1"/>
</dbReference>
<evidence type="ECO:0000256" key="3">
    <source>
        <dbReference type="ARBA" id="ARBA00023015"/>
    </source>
</evidence>
<dbReference type="Gene3D" id="3.40.50.2300">
    <property type="match status" value="1"/>
</dbReference>
<evidence type="ECO:0000256" key="1">
    <source>
        <dbReference type="ARBA" id="ARBA00022679"/>
    </source>
</evidence>
<proteinExistence type="predicted"/>
<dbReference type="PROSITE" id="PS51099">
    <property type="entry name" value="PTS_EIIB_TYPE_2"/>
    <property type="match status" value="1"/>
</dbReference>
<dbReference type="Pfam" id="PF02302">
    <property type="entry name" value="PTS_IIB"/>
    <property type="match status" value="1"/>
</dbReference>
<feature type="domain" description="PRD" evidence="8">
    <location>
        <begin position="196"/>
        <end position="301"/>
    </location>
</feature>
<dbReference type="PANTHER" id="PTHR30185:SF18">
    <property type="entry name" value="TRANSCRIPTIONAL REGULATOR MTLR"/>
    <property type="match status" value="1"/>
</dbReference>
<dbReference type="SUPFAM" id="SSF46785">
    <property type="entry name" value="Winged helix' DNA-binding domain"/>
    <property type="match status" value="1"/>
</dbReference>
<dbReference type="GO" id="GO:0008982">
    <property type="term" value="F:protein-N(PI)-phosphohistidine-sugar phosphotransferase activity"/>
    <property type="evidence" value="ECO:0007669"/>
    <property type="project" value="InterPro"/>
</dbReference>
<keyword evidence="9" id="KW-0813">Transport</keyword>
<feature type="domain" description="PTS EIIA type-2" evidence="6">
    <location>
        <begin position="535"/>
        <end position="682"/>
    </location>
</feature>
<keyword evidence="9" id="KW-0762">Sugar transport</keyword>
<dbReference type="InterPro" id="IPR002178">
    <property type="entry name" value="PTS_EIIA_type-2_dom"/>
</dbReference>
<dbReference type="STRING" id="1664069.BGLY_0520"/>
<dbReference type="InterPro" id="IPR013011">
    <property type="entry name" value="PTS_EIIB_2"/>
</dbReference>
<dbReference type="InterPro" id="IPR036634">
    <property type="entry name" value="PRD_sf"/>
</dbReference>
<dbReference type="AlphaFoldDB" id="A0A0T6BW40"/>
<organism evidence="9 11">
    <name type="scientific">Bacillus glycinifermentans</name>
    <dbReference type="NCBI Taxonomy" id="1664069"/>
    <lineage>
        <taxon>Bacteria</taxon>
        <taxon>Bacillati</taxon>
        <taxon>Bacillota</taxon>
        <taxon>Bacilli</taxon>
        <taxon>Bacillales</taxon>
        <taxon>Bacillaceae</taxon>
        <taxon>Bacillus</taxon>
    </lineage>
</organism>
<evidence type="ECO:0000259" key="8">
    <source>
        <dbReference type="PROSITE" id="PS51372"/>
    </source>
</evidence>
<dbReference type="InterPro" id="IPR007737">
    <property type="entry name" value="Mga_HTH"/>
</dbReference>
<dbReference type="PROSITE" id="PS51094">
    <property type="entry name" value="PTS_EIIA_TYPE_2"/>
    <property type="match status" value="1"/>
</dbReference>
<dbReference type="PANTHER" id="PTHR30185">
    <property type="entry name" value="CRYPTIC BETA-GLUCOSIDE BGL OPERON ANTITERMINATOR"/>
    <property type="match status" value="1"/>
</dbReference>
<dbReference type="GO" id="GO:0009401">
    <property type="term" value="P:phosphoenolpyruvate-dependent sugar phosphotransferase system"/>
    <property type="evidence" value="ECO:0007669"/>
    <property type="project" value="InterPro"/>
</dbReference>
<dbReference type="PROSITE" id="PS51372">
    <property type="entry name" value="PRD_2"/>
    <property type="match status" value="2"/>
</dbReference>
<dbReference type="Gene3D" id="1.10.10.10">
    <property type="entry name" value="Winged helix-like DNA-binding domain superfamily/Winged helix DNA-binding domain"/>
    <property type="match status" value="2"/>
</dbReference>
<keyword evidence="1" id="KW-0808">Transferase</keyword>
<dbReference type="OrthoDB" id="9776005at2"/>
<dbReference type="Pfam" id="PF08279">
    <property type="entry name" value="HTH_11"/>
    <property type="match status" value="1"/>
</dbReference>
<feature type="domain" description="PRD" evidence="8">
    <location>
        <begin position="306"/>
        <end position="411"/>
    </location>
</feature>
<dbReference type="Pfam" id="PF05043">
    <property type="entry name" value="Mga"/>
    <property type="match status" value="1"/>
</dbReference>
<gene>
    <name evidence="9" type="ORF">AB447_201655</name>
    <name evidence="10" type="ORF">P8828_05295</name>
</gene>
<dbReference type="GO" id="GO:0006355">
    <property type="term" value="P:regulation of DNA-templated transcription"/>
    <property type="evidence" value="ECO:0007669"/>
    <property type="project" value="InterPro"/>
</dbReference>
<evidence type="ECO:0000313" key="10">
    <source>
        <dbReference type="EMBL" id="MEC0484262.1"/>
    </source>
</evidence>
<keyword evidence="2" id="KW-0677">Repeat</keyword>
<dbReference type="InterPro" id="IPR016152">
    <property type="entry name" value="PTrfase/Anion_transptr"/>
</dbReference>
<name>A0A0T6BW40_9BACI</name>
<evidence type="ECO:0000259" key="7">
    <source>
        <dbReference type="PROSITE" id="PS51099"/>
    </source>
</evidence>
<dbReference type="InterPro" id="IPR036388">
    <property type="entry name" value="WH-like_DNA-bd_sf"/>
</dbReference>
<dbReference type="InterPro" id="IPR036390">
    <property type="entry name" value="WH_DNA-bd_sf"/>
</dbReference>
<dbReference type="InterPro" id="IPR036095">
    <property type="entry name" value="PTS_EIIB-like_sf"/>
</dbReference>
<protein>
    <submittedName>
        <fullName evidence="10">BglG family transcription antiterminator</fullName>
    </submittedName>
    <submittedName>
        <fullName evidence="9">PTS sugar transporter subunit IIA</fullName>
    </submittedName>
</protein>
<keyword evidence="12" id="KW-1185">Reference proteome</keyword>
<keyword evidence="3" id="KW-0805">Transcription regulation</keyword>
<dbReference type="Gene3D" id="3.40.930.10">
    <property type="entry name" value="Mannitol-specific EII, Chain A"/>
    <property type="match status" value="1"/>
</dbReference>
<accession>A0A0T6BW40</accession>
<dbReference type="RefSeq" id="WP_057957409.1">
    <property type="nucleotide sequence ID" value="NZ_JAQCPU010000008.1"/>
</dbReference>
<comment type="caution">
    <text evidence="9">The sequence shown here is derived from an EMBL/GenBank/DDBJ whole genome shotgun (WGS) entry which is preliminary data.</text>
</comment>
<sequence>MYMTAREQKLIKYLLHQNRYVKVGDIADYIEVSTRTVHRELKAVKSVIEEYQLKLDKQPGKGLKLVGSSRDKQRLLNALSHDSRVEYTSDERKLLILCAMLESGEPIKLYTIANDLQVTAATISHDLDELEKWIAPFGLSLIRKRGYGIELRGPEDAKRKIVGNLIADKLDVQQFLETVEMNIKGKNQTSEKIFGVVSRGKLLKAEKVLSRAKEQHGLSLSDSAYIALVVHLTFAIERIELGEVINMNEEELAELKSTKEFELALAIAEALEEAFHVKIPDAEAGYITMHLRSANRSYKKDYRAEDIELDTALRTKKLIDFISEKTGLNLNDNQSLYEGLIAHLEPAIVRIKEKMTIHNPLQEQIKKDYFLLFMAIEEGVERFFPEMHFPDEEIAFIVLHFGSALEMNKEKIHINALVICSSGIGSSKMLASRLKKELPEIASFDISSVMELKTKDAGAYDIIVSTVPIPYDGIDYVIVSPLLDEEDVKHVKHQLTRKIPLILQKKRAGQKEPAPFPDMLRTAAKINQYATAIQHILSHFSVDVLETAESHEQTVKRLCARLKDQGLITDAGDLTEGLLKREALGGLGIPGTSFALFHLKTEAAIVPVFKAVDLTAPYNIKGMDGSTVKMMRMLIMLAPADISPEGAELLSSISSSIIESDDSLAAYETGDTDLLYRRLNILFHTFLQDKKW</sequence>
<dbReference type="CDD" id="cd05568">
    <property type="entry name" value="PTS_IIB_bgl_like"/>
    <property type="match status" value="1"/>
</dbReference>
<dbReference type="EMBL" id="LECW02000001">
    <property type="protein sequence ID" value="KRT95826.1"/>
    <property type="molecule type" value="Genomic_DNA"/>
</dbReference>
<dbReference type="SUPFAM" id="SSF55804">
    <property type="entry name" value="Phoshotransferase/anion transport protein"/>
    <property type="match status" value="1"/>
</dbReference>
<dbReference type="InterPro" id="IPR003501">
    <property type="entry name" value="PTS_EIIB_2/3"/>
</dbReference>
<evidence type="ECO:0000313" key="12">
    <source>
        <dbReference type="Proteomes" id="UP001341297"/>
    </source>
</evidence>
<dbReference type="SUPFAM" id="SSF63520">
    <property type="entry name" value="PTS-regulatory domain, PRD"/>
    <property type="match status" value="2"/>
</dbReference>
<reference evidence="9 11" key="1">
    <citation type="journal article" date="2015" name="Int. J. Syst. Evol. Microbiol.">
        <title>Bacillus glycinifermentans sp. nov., isolated from fermented soybean paste.</title>
        <authorList>
            <person name="Kim S.J."/>
            <person name="Dunlap C.A."/>
            <person name="Kwon S.W."/>
            <person name="Rooney A.P."/>
        </authorList>
    </citation>
    <scope>NUCLEOTIDE SEQUENCE [LARGE SCALE GENOMIC DNA]</scope>
    <source>
        <strain evidence="9 11">GO-13</strain>
    </source>
</reference>
<dbReference type="EMBL" id="JARRTL010000007">
    <property type="protein sequence ID" value="MEC0484262.1"/>
    <property type="molecule type" value="Genomic_DNA"/>
</dbReference>
<dbReference type="Proteomes" id="UP000036168">
    <property type="component" value="Unassembled WGS sequence"/>
</dbReference>
<keyword evidence="4" id="KW-0010">Activator</keyword>
<dbReference type="InterPro" id="IPR013196">
    <property type="entry name" value="HTH_11"/>
</dbReference>
<evidence type="ECO:0000256" key="4">
    <source>
        <dbReference type="ARBA" id="ARBA00023159"/>
    </source>
</evidence>
<dbReference type="InterPro" id="IPR011608">
    <property type="entry name" value="PRD"/>
</dbReference>
<reference evidence="9" key="2">
    <citation type="submission" date="2015-10" db="EMBL/GenBank/DDBJ databases">
        <authorList>
            <person name="Gilbert D.G."/>
        </authorList>
    </citation>
    <scope>NUCLEOTIDE SEQUENCE</scope>
    <source>
        <strain evidence="9">GO-13</strain>
    </source>
</reference>
<reference evidence="10 12" key="3">
    <citation type="submission" date="2023-03" db="EMBL/GenBank/DDBJ databases">
        <title>Agriculturally important microbes genome sequencing.</title>
        <authorList>
            <person name="Dunlap C."/>
        </authorList>
    </citation>
    <scope>NUCLEOTIDE SEQUENCE [LARGE SCALE GENOMIC DNA]</scope>
    <source>
        <strain evidence="10 12">CBP-3203</strain>
    </source>
</reference>
<dbReference type="InterPro" id="IPR050661">
    <property type="entry name" value="BglG_antiterminators"/>
</dbReference>
<feature type="domain" description="PTS EIIB type-2" evidence="7">
    <location>
        <begin position="414"/>
        <end position="503"/>
    </location>
</feature>
<dbReference type="Pfam" id="PF00874">
    <property type="entry name" value="PRD"/>
    <property type="match status" value="2"/>
</dbReference>
<evidence type="ECO:0000313" key="11">
    <source>
        <dbReference type="Proteomes" id="UP000036168"/>
    </source>
</evidence>
<keyword evidence="5" id="KW-0804">Transcription</keyword>
<evidence type="ECO:0000256" key="2">
    <source>
        <dbReference type="ARBA" id="ARBA00022737"/>
    </source>
</evidence>
<dbReference type="Pfam" id="PF00359">
    <property type="entry name" value="PTS_EIIA_2"/>
    <property type="match status" value="1"/>
</dbReference>
<dbReference type="Proteomes" id="UP001341297">
    <property type="component" value="Unassembled WGS sequence"/>
</dbReference>
<dbReference type="Gene3D" id="1.10.1790.10">
    <property type="entry name" value="PRD domain"/>
    <property type="match status" value="2"/>
</dbReference>
<evidence type="ECO:0000259" key="6">
    <source>
        <dbReference type="PROSITE" id="PS51094"/>
    </source>
</evidence>